<dbReference type="PANTHER" id="PTHR24384:SF189">
    <property type="entry name" value="C2H2-TYPE DOMAIN-CONTAINING PROTEIN-RELATED"/>
    <property type="match status" value="1"/>
</dbReference>
<feature type="domain" description="C2H2-type" evidence="12">
    <location>
        <begin position="757"/>
        <end position="784"/>
    </location>
</feature>
<evidence type="ECO:0000256" key="8">
    <source>
        <dbReference type="ARBA" id="ARBA00023163"/>
    </source>
</evidence>
<evidence type="ECO:0000256" key="9">
    <source>
        <dbReference type="ARBA" id="ARBA00023242"/>
    </source>
</evidence>
<dbReference type="PROSITE" id="PS50157">
    <property type="entry name" value="ZINC_FINGER_C2H2_2"/>
    <property type="match status" value="26"/>
</dbReference>
<dbReference type="Pfam" id="PF00096">
    <property type="entry name" value="zf-C2H2"/>
    <property type="match status" value="18"/>
</dbReference>
<dbReference type="SUPFAM" id="SSF57667">
    <property type="entry name" value="beta-beta-alpha zinc fingers"/>
    <property type="match status" value="14"/>
</dbReference>
<gene>
    <name evidence="14" type="primary">LOC106011322</name>
</gene>
<proteinExistence type="predicted"/>
<feature type="domain" description="C2H2-type" evidence="12">
    <location>
        <begin position="813"/>
        <end position="840"/>
    </location>
</feature>
<feature type="domain" description="C2H2-type" evidence="12">
    <location>
        <begin position="1695"/>
        <end position="1722"/>
    </location>
</feature>
<keyword evidence="4 10" id="KW-0863">Zinc-finger</keyword>
<evidence type="ECO:0000256" key="11">
    <source>
        <dbReference type="SAM" id="MobiDB-lite"/>
    </source>
</evidence>
<keyword evidence="3" id="KW-0677">Repeat</keyword>
<feature type="domain" description="C2H2-type" evidence="12">
    <location>
        <begin position="1751"/>
        <end position="1778"/>
    </location>
</feature>
<dbReference type="InterPro" id="IPR013087">
    <property type="entry name" value="Znf_C2H2_type"/>
</dbReference>
<feature type="domain" description="C2H2-type" evidence="12">
    <location>
        <begin position="1807"/>
        <end position="1834"/>
    </location>
</feature>
<dbReference type="RefSeq" id="XP_035824732.1">
    <property type="nucleotide sequence ID" value="XM_035968839.1"/>
</dbReference>
<feature type="region of interest" description="Disordered" evidence="11">
    <location>
        <begin position="274"/>
        <end position="326"/>
    </location>
</feature>
<feature type="domain" description="C2H2-type" evidence="12">
    <location>
        <begin position="785"/>
        <end position="812"/>
    </location>
</feature>
<feature type="domain" description="C2H2-type" evidence="12">
    <location>
        <begin position="645"/>
        <end position="672"/>
    </location>
</feature>
<evidence type="ECO:0000256" key="4">
    <source>
        <dbReference type="ARBA" id="ARBA00022771"/>
    </source>
</evidence>
<dbReference type="GeneID" id="106011322"/>
<feature type="compositionally biased region" description="Basic and acidic residues" evidence="11">
    <location>
        <begin position="892"/>
        <end position="918"/>
    </location>
</feature>
<dbReference type="Gene3D" id="3.30.160.60">
    <property type="entry name" value="Classic Zinc Finger"/>
    <property type="match status" value="25"/>
</dbReference>
<feature type="compositionally biased region" description="Polar residues" evidence="11">
    <location>
        <begin position="947"/>
        <end position="980"/>
    </location>
</feature>
<dbReference type="SMART" id="SM00355">
    <property type="entry name" value="ZnF_C2H2"/>
    <property type="match status" value="27"/>
</dbReference>
<evidence type="ECO:0000256" key="3">
    <source>
        <dbReference type="ARBA" id="ARBA00022737"/>
    </source>
</evidence>
<comment type="subcellular location">
    <subcellularLocation>
        <location evidence="1">Nucleus</location>
    </subcellularLocation>
</comment>
<keyword evidence="2" id="KW-0479">Metal-binding</keyword>
<reference evidence="14" key="1">
    <citation type="submission" date="2025-08" db="UniProtKB">
        <authorList>
            <consortium name="RefSeq"/>
        </authorList>
    </citation>
    <scope>IDENTIFICATION</scope>
</reference>
<dbReference type="InterPro" id="IPR036236">
    <property type="entry name" value="Znf_C2H2_sf"/>
</dbReference>
<feature type="domain" description="C2H2-type" evidence="12">
    <location>
        <begin position="1863"/>
        <end position="1885"/>
    </location>
</feature>
<evidence type="ECO:0000256" key="6">
    <source>
        <dbReference type="ARBA" id="ARBA00023015"/>
    </source>
</evidence>
<evidence type="ECO:0000256" key="2">
    <source>
        <dbReference type="ARBA" id="ARBA00022723"/>
    </source>
</evidence>
<keyword evidence="13" id="KW-1185">Reference proteome</keyword>
<dbReference type="Proteomes" id="UP000694888">
    <property type="component" value="Unplaced"/>
</dbReference>
<dbReference type="InterPro" id="IPR050752">
    <property type="entry name" value="C2H2-ZF_domain"/>
</dbReference>
<evidence type="ECO:0000256" key="1">
    <source>
        <dbReference type="ARBA" id="ARBA00004123"/>
    </source>
</evidence>
<feature type="domain" description="C2H2-type" evidence="12">
    <location>
        <begin position="1611"/>
        <end position="1638"/>
    </location>
</feature>
<evidence type="ECO:0000313" key="14">
    <source>
        <dbReference type="RefSeq" id="XP_035824732.1"/>
    </source>
</evidence>
<evidence type="ECO:0000256" key="7">
    <source>
        <dbReference type="ARBA" id="ARBA00023125"/>
    </source>
</evidence>
<feature type="domain" description="C2H2-type" evidence="12">
    <location>
        <begin position="729"/>
        <end position="756"/>
    </location>
</feature>
<sequence length="2000" mass="225435">MEPMEFSIALPRFTDFTSVGSEWFSMKQRLTSHQNHSSHHHHHPHAQNQGLVEAFLINIAAEQVQLVFNSFGLSYEEAVKFSGVLQRLEDLCLPRFLIIYNRYKFFTCKQDTQTKFDGFLSELLQWSENCEFGDLKDILLKDCIISGICDDSLRQNLLRTEELDYAKTLSICKAAEGRKKQTSVSVATSTASSLYCDASTDTSDLAEHEQKSWTCRDKVFTDASTSTLEDFPCDLLEPDVEDQSHIGNDGCAMEHESAIPSLKIKLSLVESSEGNAKRFKRTKRQNVDIDNENLSSTDSSEKKKEVKKQFDSAEESEKSTQNTEQTAGNALLACERSELESPTVSLRRSARHKNREAGLTYGRKGKQNLSKSKRNKVASVVCADKEAAAETEEFQKENGTVSVNCDDENNAQQKNNLKKRNKSSSVACDDPHVQAVVNGIEKKETKSKLSCHSCQEFFDELKSLKSHSKLSHGLKCFLCRICKLTFSEMSSFSKHRQGHKGEKRFVCQTCGAGFASGDHLKNHSRLHTGEKPFSCDTCGASFTEKSKLRAHQRKHTGEKPYSCQVCSKTFRWTAAYTRHMRTHTGEKPYTCEFCGGSFADFTSLQRHKRVHTKEKPYACQTCDAKFGDQSALRLHLRVHTGERPFACVMCGSAFSRLHHLKEHTKIHTGEKPFACEVCDAKFSEASKLKCHLRKHTGEKPYYCNLCGASFAWTAAYTRHMRTHTQEKPYYCDFCGSNFADHSTLTRHRRTHTKERPYACNTCNTTFADNSSLHRHLKIHTGEKSYTCEVCGSSFAVKSYLDRHMRTHTGVKPHVCNICFSRFSDSSKLKRHQKIHAKSDRQQRGADQFPSAYQSLAAVSQAPTQPPLQPLHQLQTQQQQQHPSPEPPSPPKLDLKPLHSPDHEFFHHPHQPQHQESHHIQHPLPELSSSCMDPDKSTSVHSLPLGTHNPQLTPHNIQINHSSHMTPQDPQITTHDSQMTSHETHMMLHPPMTPHDPQITRHDSHINPHDPQITRHDTHMNPHDSQLTRHDTRMNPHDPQITRHDTHMNPHDPQMTPHDHQMMPVVPELQPLLVTPSLVPISAVMSFSQNLYVNNHLDTVLRLFWQPSMSNNNLLQRITGLNARLHHILNHLPFLHYSVVRAQFLPADQLDDFLLYLFLHALNVYLHVFKLRLNMTTKRGEKAYHSCKRMESLDTTTKDWKTFKELMLKNPAGDASIKSVFLMVVHNEIFNNSSEKHLQFGRLEMQELDSFLSEFEDACLPRVFVKFKNFQVYLENYPEETEEVSEHQLKTQVLGFSCPAATDRGGLDDINDVYSNTGDTQGAVTLCNEHFHTKIVTASGVSGTNGEHKKADSFDNTMATSSKNCSQSSFCTLSSTVGESDAEQLHVGTANFHDSGSNAVTVNDWSCEPGRVSNRDCVRKGQKDYLAGRNCSASTEMENSLCKEKNENGLEFSSRTAVTKRSKNDSDDEGHDEKCKDDSLSKSKMNADTEASLLQCSNSSTDMPLECPSNLTRLPKLHGKKQLSPDKAKCGICKASFPSFSKLQCHLKTHARKSVHKCSICEKTFSQKGRYSAHMKTHYLSKSFVCDVCSASFSSSAKLGRHKLVHSGKKRFTCTECESSFADRSHLIVHYRIHSGERPFKCDECDAAFTESTKLKNHKRSHSGEKPYVCEVCGSSFTVSSSLKSHMKVHSGVRPYKCDLCEFTAANSSNLRSHMRVHSGERKFTCEKCGASFSESAKLSRHKMVHSGEKPYNCDSCGARFADKSHLTVHLRIHSGERPFKCSVCSASFTESSKLKNHLRTHTGEKPYVCEICGSSFAVSNGLKSHMRRHTGEKPYKCNVCGYATSQSSNLKTHMNVHSGRKPYSCQDCGASFSENAKLQRHKVIHLDIPDDEESAIRDRDVLQCEKTLSDECLTKPSDALIQWHFPHQDTSDLCGASSVFENGDPKAVPSEPSVSTQYNISTDSFSDLSHIMVPSQTNDCSFSLNSFQASSSLHIDMSDL</sequence>
<feature type="domain" description="C2H2-type" evidence="12">
    <location>
        <begin position="617"/>
        <end position="644"/>
    </location>
</feature>
<evidence type="ECO:0000259" key="12">
    <source>
        <dbReference type="PROSITE" id="PS50157"/>
    </source>
</evidence>
<name>A0ABM1VQP0_APLCA</name>
<organism evidence="13 14">
    <name type="scientific">Aplysia californica</name>
    <name type="common">California sea hare</name>
    <dbReference type="NCBI Taxonomy" id="6500"/>
    <lineage>
        <taxon>Eukaryota</taxon>
        <taxon>Metazoa</taxon>
        <taxon>Spiralia</taxon>
        <taxon>Lophotrochozoa</taxon>
        <taxon>Mollusca</taxon>
        <taxon>Gastropoda</taxon>
        <taxon>Heterobranchia</taxon>
        <taxon>Euthyneura</taxon>
        <taxon>Tectipleura</taxon>
        <taxon>Aplysiida</taxon>
        <taxon>Aplysioidea</taxon>
        <taxon>Aplysiidae</taxon>
        <taxon>Aplysia</taxon>
    </lineage>
</organism>
<evidence type="ECO:0000256" key="10">
    <source>
        <dbReference type="PROSITE-ProRule" id="PRU00042"/>
    </source>
</evidence>
<feature type="domain" description="C2H2-type" evidence="12">
    <location>
        <begin position="701"/>
        <end position="728"/>
    </location>
</feature>
<feature type="domain" description="C2H2-type" evidence="12">
    <location>
        <begin position="477"/>
        <end position="504"/>
    </location>
</feature>
<feature type="region of interest" description="Disordered" evidence="11">
    <location>
        <begin position="338"/>
        <end position="361"/>
    </location>
</feature>
<accession>A0ABM1VQP0</accession>
<feature type="compositionally biased region" description="Low complexity" evidence="11">
    <location>
        <begin position="869"/>
        <end position="882"/>
    </location>
</feature>
<feature type="compositionally biased region" description="Basic and acidic residues" evidence="11">
    <location>
        <begin position="299"/>
        <end position="318"/>
    </location>
</feature>
<feature type="region of interest" description="Disordered" evidence="11">
    <location>
        <begin position="1452"/>
        <end position="1482"/>
    </location>
</feature>
<feature type="compositionally biased region" description="Basic and acidic residues" evidence="11">
    <location>
        <begin position="1470"/>
        <end position="1482"/>
    </location>
</feature>
<keyword evidence="6" id="KW-0805">Transcription regulation</keyword>
<feature type="domain" description="C2H2-type" evidence="12">
    <location>
        <begin position="561"/>
        <end position="588"/>
    </location>
</feature>
<dbReference type="PROSITE" id="PS00028">
    <property type="entry name" value="ZINC_FINGER_C2H2_1"/>
    <property type="match status" value="25"/>
</dbReference>
<feature type="domain" description="C2H2-type" evidence="12">
    <location>
        <begin position="589"/>
        <end position="616"/>
    </location>
</feature>
<keyword evidence="8" id="KW-0804">Transcription</keyword>
<feature type="region of interest" description="Disordered" evidence="11">
    <location>
        <begin position="859"/>
        <end position="1041"/>
    </location>
</feature>
<feature type="domain" description="C2H2-type" evidence="12">
    <location>
        <begin position="1639"/>
        <end position="1666"/>
    </location>
</feature>
<feature type="compositionally biased region" description="Basic and acidic residues" evidence="11">
    <location>
        <begin position="997"/>
        <end position="1041"/>
    </location>
</feature>
<feature type="domain" description="C2H2-type" evidence="12">
    <location>
        <begin position="1583"/>
        <end position="1610"/>
    </location>
</feature>
<feature type="domain" description="C2H2-type" evidence="12">
    <location>
        <begin position="1835"/>
        <end position="1862"/>
    </location>
</feature>
<evidence type="ECO:0000313" key="13">
    <source>
        <dbReference type="Proteomes" id="UP000694888"/>
    </source>
</evidence>
<dbReference type="PANTHER" id="PTHR24384">
    <property type="entry name" value="FINGER PUTATIVE TRANSCRIPTION FACTOR FAMILY-RELATED"/>
    <property type="match status" value="1"/>
</dbReference>
<feature type="domain" description="C2H2-type" evidence="12">
    <location>
        <begin position="533"/>
        <end position="560"/>
    </location>
</feature>
<feature type="domain" description="C2H2-type" evidence="12">
    <location>
        <begin position="673"/>
        <end position="700"/>
    </location>
</feature>
<protein>
    <submittedName>
        <fullName evidence="14">Uncharacterized protein LOC106011322</fullName>
    </submittedName>
</protein>
<feature type="domain" description="C2H2-type" evidence="12">
    <location>
        <begin position="1779"/>
        <end position="1806"/>
    </location>
</feature>
<feature type="domain" description="C2H2-type" evidence="12">
    <location>
        <begin position="1723"/>
        <end position="1750"/>
    </location>
</feature>
<feature type="domain" description="C2H2-type" evidence="12">
    <location>
        <begin position="505"/>
        <end position="532"/>
    </location>
</feature>
<keyword evidence="9" id="KW-0539">Nucleus</keyword>
<feature type="domain" description="C2H2-type" evidence="12">
    <location>
        <begin position="1555"/>
        <end position="1582"/>
    </location>
</feature>
<evidence type="ECO:0000256" key="5">
    <source>
        <dbReference type="ARBA" id="ARBA00022833"/>
    </source>
</evidence>
<keyword evidence="7" id="KW-0238">DNA-binding</keyword>
<feature type="domain" description="C2H2-type" evidence="12">
    <location>
        <begin position="1527"/>
        <end position="1554"/>
    </location>
</feature>
<keyword evidence="5" id="KW-0862">Zinc</keyword>
<feature type="domain" description="C2H2-type" evidence="12">
    <location>
        <begin position="1667"/>
        <end position="1694"/>
    </location>
</feature>